<feature type="non-terminal residue" evidence="4">
    <location>
        <position position="1"/>
    </location>
</feature>
<dbReference type="InterPro" id="IPR002018">
    <property type="entry name" value="CarbesteraseB"/>
</dbReference>
<name>A0A7R9MRW0_9ACAR</name>
<feature type="signal peptide" evidence="2">
    <location>
        <begin position="1"/>
        <end position="22"/>
    </location>
</feature>
<dbReference type="Pfam" id="PF00135">
    <property type="entry name" value="COesterase"/>
    <property type="match status" value="1"/>
</dbReference>
<evidence type="ECO:0000256" key="2">
    <source>
        <dbReference type="SAM" id="SignalP"/>
    </source>
</evidence>
<protein>
    <recommendedName>
        <fullName evidence="3">Carboxylesterase type B domain-containing protein</fullName>
    </recommendedName>
</protein>
<gene>
    <name evidence="4" type="ORF">ONB1V03_LOCUS21875</name>
</gene>
<sequence>MFVKINTLFLFFIFILIHTKHGHCVDVNTTSGVVRGQTVHMLDTNIDQFLNIPYAVPPVGELRFAKPVPITKPSPGILDGTKIGKKCLQLTPHPKQVSEDCLVLNVWTSGLGDLKPVMFWIHGGGLAGGSSFEE</sequence>
<dbReference type="OrthoDB" id="6512445at2759"/>
<reference evidence="4" key="1">
    <citation type="submission" date="2020-11" db="EMBL/GenBank/DDBJ databases">
        <authorList>
            <person name="Tran Van P."/>
        </authorList>
    </citation>
    <scope>NUCLEOTIDE SEQUENCE</scope>
</reference>
<proteinExistence type="predicted"/>
<evidence type="ECO:0000313" key="4">
    <source>
        <dbReference type="EMBL" id="CAD7665318.1"/>
    </source>
</evidence>
<dbReference type="EMBL" id="CAJPVJ010045196">
    <property type="protein sequence ID" value="CAG2182454.1"/>
    <property type="molecule type" value="Genomic_DNA"/>
</dbReference>
<feature type="domain" description="Carboxylesterase type B" evidence="3">
    <location>
        <begin position="27"/>
        <end position="131"/>
    </location>
</feature>
<evidence type="ECO:0000313" key="5">
    <source>
        <dbReference type="Proteomes" id="UP000728032"/>
    </source>
</evidence>
<dbReference type="InterPro" id="IPR029058">
    <property type="entry name" value="AB_hydrolase_fold"/>
</dbReference>
<evidence type="ECO:0000259" key="3">
    <source>
        <dbReference type="Pfam" id="PF00135"/>
    </source>
</evidence>
<dbReference type="AlphaFoldDB" id="A0A7R9MRW0"/>
<keyword evidence="1" id="KW-0325">Glycoprotein</keyword>
<organism evidence="4">
    <name type="scientific">Oppiella nova</name>
    <dbReference type="NCBI Taxonomy" id="334625"/>
    <lineage>
        <taxon>Eukaryota</taxon>
        <taxon>Metazoa</taxon>
        <taxon>Ecdysozoa</taxon>
        <taxon>Arthropoda</taxon>
        <taxon>Chelicerata</taxon>
        <taxon>Arachnida</taxon>
        <taxon>Acari</taxon>
        <taxon>Acariformes</taxon>
        <taxon>Sarcoptiformes</taxon>
        <taxon>Oribatida</taxon>
        <taxon>Brachypylina</taxon>
        <taxon>Oppioidea</taxon>
        <taxon>Oppiidae</taxon>
        <taxon>Oppiella</taxon>
    </lineage>
</organism>
<dbReference type="Gene3D" id="3.40.50.1820">
    <property type="entry name" value="alpha/beta hydrolase"/>
    <property type="match status" value="1"/>
</dbReference>
<accession>A0A7R9MRW0</accession>
<dbReference type="SUPFAM" id="SSF53474">
    <property type="entry name" value="alpha/beta-Hydrolases"/>
    <property type="match status" value="1"/>
</dbReference>
<dbReference type="Proteomes" id="UP000728032">
    <property type="component" value="Unassembled WGS sequence"/>
</dbReference>
<keyword evidence="2" id="KW-0732">Signal</keyword>
<evidence type="ECO:0000256" key="1">
    <source>
        <dbReference type="ARBA" id="ARBA00023180"/>
    </source>
</evidence>
<keyword evidence="5" id="KW-1185">Reference proteome</keyword>
<dbReference type="InterPro" id="IPR050309">
    <property type="entry name" value="Type-B_Carboxylest/Lipase"/>
</dbReference>
<dbReference type="PANTHER" id="PTHR11559">
    <property type="entry name" value="CARBOXYLESTERASE"/>
    <property type="match status" value="1"/>
</dbReference>
<dbReference type="EMBL" id="OC960021">
    <property type="protein sequence ID" value="CAD7665318.1"/>
    <property type="molecule type" value="Genomic_DNA"/>
</dbReference>
<feature type="chain" id="PRO_5035680601" description="Carboxylesterase type B domain-containing protein" evidence="2">
    <location>
        <begin position="23"/>
        <end position="134"/>
    </location>
</feature>